<dbReference type="PANTHER" id="PTHR45756:SF1">
    <property type="entry name" value="PROTEIN KINASE DOMAIN CONTAINING PROTEIN"/>
    <property type="match status" value="1"/>
</dbReference>
<protein>
    <submittedName>
        <fullName evidence="2">Kinase-like domain-containing protein</fullName>
    </submittedName>
</protein>
<dbReference type="PROSITE" id="PS50011">
    <property type="entry name" value="PROTEIN_KINASE_DOM"/>
    <property type="match status" value="1"/>
</dbReference>
<gene>
    <name evidence="2" type="ORF">GLOIN_2v1452546</name>
</gene>
<name>A0A2P4QDF8_RHIID</name>
<organism evidence="2 3">
    <name type="scientific">Rhizophagus irregularis (strain DAOM 181602 / DAOM 197198 / MUCL 43194)</name>
    <name type="common">Arbuscular mycorrhizal fungus</name>
    <name type="synonym">Glomus intraradices</name>
    <dbReference type="NCBI Taxonomy" id="747089"/>
    <lineage>
        <taxon>Eukaryota</taxon>
        <taxon>Fungi</taxon>
        <taxon>Fungi incertae sedis</taxon>
        <taxon>Mucoromycota</taxon>
        <taxon>Glomeromycotina</taxon>
        <taxon>Glomeromycetes</taxon>
        <taxon>Glomerales</taxon>
        <taxon>Glomeraceae</taxon>
        <taxon>Rhizophagus</taxon>
    </lineage>
</organism>
<dbReference type="InterPro" id="IPR001245">
    <property type="entry name" value="Ser-Thr/Tyr_kinase_cat_dom"/>
</dbReference>
<dbReference type="EMBL" id="AUPC02000058">
    <property type="protein sequence ID" value="POG75669.1"/>
    <property type="molecule type" value="Genomic_DNA"/>
</dbReference>
<proteinExistence type="predicted"/>
<reference evidence="2 3" key="2">
    <citation type="journal article" date="2018" name="New Phytol.">
        <title>High intraspecific genome diversity in the model arbuscular mycorrhizal symbiont Rhizophagus irregularis.</title>
        <authorList>
            <person name="Chen E.C.H."/>
            <person name="Morin E."/>
            <person name="Beaudet D."/>
            <person name="Noel J."/>
            <person name="Yildirir G."/>
            <person name="Ndikumana S."/>
            <person name="Charron P."/>
            <person name="St-Onge C."/>
            <person name="Giorgi J."/>
            <person name="Kruger M."/>
            <person name="Marton T."/>
            <person name="Ropars J."/>
            <person name="Grigoriev I.V."/>
            <person name="Hainaut M."/>
            <person name="Henrissat B."/>
            <person name="Roux C."/>
            <person name="Martin F."/>
            <person name="Corradi N."/>
        </authorList>
    </citation>
    <scope>NUCLEOTIDE SEQUENCE [LARGE SCALE GENOMIC DNA]</scope>
    <source>
        <strain evidence="2 3">DAOM 197198</strain>
    </source>
</reference>
<evidence type="ECO:0000313" key="3">
    <source>
        <dbReference type="Proteomes" id="UP000018888"/>
    </source>
</evidence>
<feature type="non-terminal residue" evidence="2">
    <location>
        <position position="1"/>
    </location>
</feature>
<dbReference type="Proteomes" id="UP000018888">
    <property type="component" value="Unassembled WGS sequence"/>
</dbReference>
<feature type="domain" description="Protein kinase" evidence="1">
    <location>
        <begin position="1"/>
        <end position="188"/>
    </location>
</feature>
<evidence type="ECO:0000313" key="2">
    <source>
        <dbReference type="EMBL" id="POG75669.1"/>
    </source>
</evidence>
<dbReference type="InterPro" id="IPR053215">
    <property type="entry name" value="TKL_Ser/Thr_kinase"/>
</dbReference>
<dbReference type="Pfam" id="PF07714">
    <property type="entry name" value="PK_Tyr_Ser-Thr"/>
    <property type="match status" value="1"/>
</dbReference>
<evidence type="ECO:0000259" key="1">
    <source>
        <dbReference type="PROSITE" id="PS50011"/>
    </source>
</evidence>
<dbReference type="InterPro" id="IPR000719">
    <property type="entry name" value="Prot_kinase_dom"/>
</dbReference>
<dbReference type="Gene3D" id="1.10.510.10">
    <property type="entry name" value="Transferase(Phosphotransferase) domain 1"/>
    <property type="match status" value="1"/>
</dbReference>
<dbReference type="SUPFAM" id="SSF56112">
    <property type="entry name" value="Protein kinase-like (PK-like)"/>
    <property type="match status" value="1"/>
</dbReference>
<dbReference type="GO" id="GO:0005524">
    <property type="term" value="F:ATP binding"/>
    <property type="evidence" value="ECO:0007669"/>
    <property type="project" value="InterPro"/>
</dbReference>
<dbReference type="PANTHER" id="PTHR45756">
    <property type="entry name" value="PALMITOYLTRANSFERASE"/>
    <property type="match status" value="1"/>
</dbReference>
<sequence length="192" mass="22204">IVFKYAKKGNFNNWINKNYECFNWHDKLSVLDNIICGLEEIHQKKYIHHDFHTGNILFLREKIYNFGNSISISDMGLFGEVGNEDETKIYGVMPYVAPEVLRGKLYTQAADIYSLGMIMYFVATGRQPFYDRAHDHLLALDICKGVRPEINEPEAPSCYISLMKKCWDSDLNNRPNIIEVDDLITSFYKSSG</sequence>
<reference evidence="2 3" key="1">
    <citation type="journal article" date="2013" name="Proc. Natl. Acad. Sci. U.S.A.">
        <title>Genome of an arbuscular mycorrhizal fungus provides insight into the oldest plant symbiosis.</title>
        <authorList>
            <person name="Tisserant E."/>
            <person name="Malbreil M."/>
            <person name="Kuo A."/>
            <person name="Kohler A."/>
            <person name="Symeonidi A."/>
            <person name="Balestrini R."/>
            <person name="Charron P."/>
            <person name="Duensing N."/>
            <person name="Frei Dit Frey N."/>
            <person name="Gianinazzi-Pearson V."/>
            <person name="Gilbert L.B."/>
            <person name="Handa Y."/>
            <person name="Herr J.R."/>
            <person name="Hijri M."/>
            <person name="Koul R."/>
            <person name="Kawaguchi M."/>
            <person name="Krajinski F."/>
            <person name="Lammers P.J."/>
            <person name="Masclaux F.G."/>
            <person name="Murat C."/>
            <person name="Morin E."/>
            <person name="Ndikumana S."/>
            <person name="Pagni M."/>
            <person name="Petitpierre D."/>
            <person name="Requena N."/>
            <person name="Rosikiewicz P."/>
            <person name="Riley R."/>
            <person name="Saito K."/>
            <person name="San Clemente H."/>
            <person name="Shapiro H."/>
            <person name="van Tuinen D."/>
            <person name="Becard G."/>
            <person name="Bonfante P."/>
            <person name="Paszkowski U."/>
            <person name="Shachar-Hill Y.Y."/>
            <person name="Tuskan G.A."/>
            <person name="Young P.W."/>
            <person name="Sanders I.R."/>
            <person name="Henrissat B."/>
            <person name="Rensing S.A."/>
            <person name="Grigoriev I.V."/>
            <person name="Corradi N."/>
            <person name="Roux C."/>
            <person name="Martin F."/>
        </authorList>
    </citation>
    <scope>NUCLEOTIDE SEQUENCE [LARGE SCALE GENOMIC DNA]</scope>
    <source>
        <strain evidence="2 3">DAOM 197198</strain>
    </source>
</reference>
<keyword evidence="3" id="KW-1185">Reference proteome</keyword>
<comment type="caution">
    <text evidence="2">The sequence shown here is derived from an EMBL/GenBank/DDBJ whole genome shotgun (WGS) entry which is preliminary data.</text>
</comment>
<accession>A0A2P4QDF8</accession>
<dbReference type="AlphaFoldDB" id="A0A2P4QDF8"/>
<dbReference type="GO" id="GO:0004672">
    <property type="term" value="F:protein kinase activity"/>
    <property type="evidence" value="ECO:0007669"/>
    <property type="project" value="InterPro"/>
</dbReference>
<dbReference type="InterPro" id="IPR011009">
    <property type="entry name" value="Kinase-like_dom_sf"/>
</dbReference>